<proteinExistence type="predicted"/>
<reference evidence="1" key="1">
    <citation type="submission" date="2021-12" db="EMBL/GenBank/DDBJ databases">
        <authorList>
            <person name="Martin H S."/>
        </authorList>
    </citation>
    <scope>NUCLEOTIDE SEQUENCE</scope>
</reference>
<organism evidence="1 2">
    <name type="scientific">Brenthis ino</name>
    <name type="common">lesser marbled fritillary</name>
    <dbReference type="NCBI Taxonomy" id="405034"/>
    <lineage>
        <taxon>Eukaryota</taxon>
        <taxon>Metazoa</taxon>
        <taxon>Ecdysozoa</taxon>
        <taxon>Arthropoda</taxon>
        <taxon>Hexapoda</taxon>
        <taxon>Insecta</taxon>
        <taxon>Pterygota</taxon>
        <taxon>Neoptera</taxon>
        <taxon>Endopterygota</taxon>
        <taxon>Lepidoptera</taxon>
        <taxon>Glossata</taxon>
        <taxon>Ditrysia</taxon>
        <taxon>Papilionoidea</taxon>
        <taxon>Nymphalidae</taxon>
        <taxon>Heliconiinae</taxon>
        <taxon>Argynnini</taxon>
        <taxon>Brenthis</taxon>
    </lineage>
</organism>
<keyword evidence="2" id="KW-1185">Reference proteome</keyword>
<dbReference type="EMBL" id="OV170221">
    <property type="protein sequence ID" value="CAH0713562.1"/>
    <property type="molecule type" value="Genomic_DNA"/>
</dbReference>
<protein>
    <submittedName>
        <fullName evidence="1">Uncharacterized protein</fullName>
    </submittedName>
</protein>
<evidence type="ECO:0000313" key="1">
    <source>
        <dbReference type="EMBL" id="CAH0713562.1"/>
    </source>
</evidence>
<evidence type="ECO:0000313" key="2">
    <source>
        <dbReference type="Proteomes" id="UP000838878"/>
    </source>
</evidence>
<gene>
    <name evidence="1" type="ORF">BINO364_LOCUS712</name>
</gene>
<accession>A0A8J9VLJ4</accession>
<feature type="non-terminal residue" evidence="1">
    <location>
        <position position="87"/>
    </location>
</feature>
<dbReference type="Proteomes" id="UP000838878">
    <property type="component" value="Chromosome 1"/>
</dbReference>
<dbReference type="OrthoDB" id="7369356at2759"/>
<sequence length="87" mass="9648">MNEIPINEDFVMKIVVKQDPITKEALATIKIGMEEEKKHQSELLPSLISKLVRSDNTFIPDLSNRNSIVSGSCAIGQVRRGPKCVTP</sequence>
<dbReference type="AlphaFoldDB" id="A0A8J9VLJ4"/>
<name>A0A8J9VLJ4_9NEOP</name>